<evidence type="ECO:0000313" key="5">
    <source>
        <dbReference type="Proteomes" id="UP001269144"/>
    </source>
</evidence>
<evidence type="ECO:0000313" key="4">
    <source>
        <dbReference type="EMBL" id="MDS9467042.1"/>
    </source>
</evidence>
<evidence type="ECO:0000256" key="1">
    <source>
        <dbReference type="ARBA" id="ARBA00006739"/>
    </source>
</evidence>
<evidence type="ECO:0000256" key="3">
    <source>
        <dbReference type="ARBA" id="ARBA00022679"/>
    </source>
</evidence>
<proteinExistence type="inferred from homology"/>
<dbReference type="SUPFAM" id="SSF53448">
    <property type="entry name" value="Nucleotide-diphospho-sugar transferases"/>
    <property type="match status" value="1"/>
</dbReference>
<dbReference type="Proteomes" id="UP001269144">
    <property type="component" value="Unassembled WGS sequence"/>
</dbReference>
<organism evidence="4 5">
    <name type="scientific">Paracoccus aurantius</name>
    <dbReference type="NCBI Taxonomy" id="3073814"/>
    <lineage>
        <taxon>Bacteria</taxon>
        <taxon>Pseudomonadati</taxon>
        <taxon>Pseudomonadota</taxon>
        <taxon>Alphaproteobacteria</taxon>
        <taxon>Rhodobacterales</taxon>
        <taxon>Paracoccaceae</taxon>
        <taxon>Paracoccus</taxon>
    </lineage>
</organism>
<name>A0ABU2HQJ5_9RHOB</name>
<comment type="similarity">
    <text evidence="1">Belongs to the glycosyltransferase 2 family.</text>
</comment>
<dbReference type="InterPro" id="IPR029044">
    <property type="entry name" value="Nucleotide-diphossugar_trans"/>
</dbReference>
<comment type="caution">
    <text evidence="4">The sequence shown here is derived from an EMBL/GenBank/DDBJ whole genome shotgun (WGS) entry which is preliminary data.</text>
</comment>
<reference evidence="5" key="1">
    <citation type="submission" date="2023-07" db="EMBL/GenBank/DDBJ databases">
        <title>Paracoccus sp. MBLB3053 whole genome sequence.</title>
        <authorList>
            <person name="Hwang C.Y."/>
            <person name="Cho E.-S."/>
            <person name="Seo M.-J."/>
        </authorList>
    </citation>
    <scope>NUCLEOTIDE SEQUENCE [LARGE SCALE GENOMIC DNA]</scope>
    <source>
        <strain evidence="5">MBLB3053</strain>
    </source>
</reference>
<dbReference type="EC" id="2.4.-.-" evidence="4"/>
<keyword evidence="2 4" id="KW-0328">Glycosyltransferase</keyword>
<dbReference type="CDD" id="cd00761">
    <property type="entry name" value="Glyco_tranf_GTA_type"/>
    <property type="match status" value="1"/>
</dbReference>
<accession>A0ABU2HQJ5</accession>
<gene>
    <name evidence="4" type="ORF">RGQ15_05560</name>
</gene>
<evidence type="ECO:0000256" key="2">
    <source>
        <dbReference type="ARBA" id="ARBA00022676"/>
    </source>
</evidence>
<sequence length="403" mass="44027">MQPAAGAAAIRATVIVVSRHRPAHLLRCLDALTRQSHPEIELVLVADPASVQTRPDLPMKRVSFDIPNISAARNEGLAQAGGDVVLYVDDDAIAEPRWVERLVASFEDDRVVAATGFTRGPDGLNWQVKAERITPSGSSYQIDVARACLLDTENGAPVSTLGTNCAFRRTALLAVGGFDPLFSFHLDESDVNMRMARRFPGALTAVVPEAEVIHGLAPGASRANVGVPHDLTAIGRSTAIFAARHGGQIDWLRRSQRARLLRHMVAGRIDPMAVEPVMATLEAGIAEAPTDPPAPPAWDRPSPPDFRALGNSPSDWIFLSGWHWQARHLRRKAALSVSEGRHVTILLLTPTMLPHRVKLTEGGWWEQLGGVWGASRPDDSPVIFQGRSARISREWRYYAALRR</sequence>
<dbReference type="Gene3D" id="3.90.550.10">
    <property type="entry name" value="Spore Coat Polysaccharide Biosynthesis Protein SpsA, Chain A"/>
    <property type="match status" value="1"/>
</dbReference>
<keyword evidence="5" id="KW-1185">Reference proteome</keyword>
<dbReference type="EMBL" id="JAVQLW010000001">
    <property type="protein sequence ID" value="MDS9467042.1"/>
    <property type="molecule type" value="Genomic_DNA"/>
</dbReference>
<dbReference type="Pfam" id="PF13641">
    <property type="entry name" value="Glyco_tranf_2_3"/>
    <property type="match status" value="1"/>
</dbReference>
<dbReference type="PANTHER" id="PTHR43179">
    <property type="entry name" value="RHAMNOSYLTRANSFERASE WBBL"/>
    <property type="match status" value="1"/>
</dbReference>
<protein>
    <submittedName>
        <fullName evidence="4">Glycosyltransferase family A protein</fullName>
        <ecNumber evidence="4">2.4.-.-</ecNumber>
    </submittedName>
</protein>
<dbReference type="RefSeq" id="WP_311159228.1">
    <property type="nucleotide sequence ID" value="NZ_JAVQLW010000001.1"/>
</dbReference>
<dbReference type="PANTHER" id="PTHR43179:SF12">
    <property type="entry name" value="GALACTOFURANOSYLTRANSFERASE GLFT2"/>
    <property type="match status" value="1"/>
</dbReference>
<keyword evidence="3 4" id="KW-0808">Transferase</keyword>
<dbReference type="GO" id="GO:0016757">
    <property type="term" value="F:glycosyltransferase activity"/>
    <property type="evidence" value="ECO:0007669"/>
    <property type="project" value="UniProtKB-KW"/>
</dbReference>